<reference evidence="2 3" key="1">
    <citation type="submission" date="2024-05" db="EMBL/GenBank/DDBJ databases">
        <title>Genetic variation in Jamaican populations of the coffee berry borer (Hypothenemus hampei).</title>
        <authorList>
            <person name="Errbii M."/>
            <person name="Myrie A."/>
        </authorList>
    </citation>
    <scope>NUCLEOTIDE SEQUENCE [LARGE SCALE GENOMIC DNA]</scope>
    <source>
        <strain evidence="2">JA-Hopewell-2020-01-JO</strain>
        <tissue evidence="2">Whole body</tissue>
    </source>
</reference>
<comment type="caution">
    <text evidence="2">The sequence shown here is derived from an EMBL/GenBank/DDBJ whole genome shotgun (WGS) entry which is preliminary data.</text>
</comment>
<name>A0ABD1F3X3_HYPHA</name>
<dbReference type="EMBL" id="JBDJPC010000003">
    <property type="protein sequence ID" value="KAL1509737.1"/>
    <property type="molecule type" value="Genomic_DNA"/>
</dbReference>
<protein>
    <submittedName>
        <fullName evidence="2">Uncharacterized protein</fullName>
    </submittedName>
</protein>
<proteinExistence type="predicted"/>
<evidence type="ECO:0000256" key="1">
    <source>
        <dbReference type="SAM" id="SignalP"/>
    </source>
</evidence>
<organism evidence="2 3">
    <name type="scientific">Hypothenemus hampei</name>
    <name type="common">Coffee berry borer</name>
    <dbReference type="NCBI Taxonomy" id="57062"/>
    <lineage>
        <taxon>Eukaryota</taxon>
        <taxon>Metazoa</taxon>
        <taxon>Ecdysozoa</taxon>
        <taxon>Arthropoda</taxon>
        <taxon>Hexapoda</taxon>
        <taxon>Insecta</taxon>
        <taxon>Pterygota</taxon>
        <taxon>Neoptera</taxon>
        <taxon>Endopterygota</taxon>
        <taxon>Coleoptera</taxon>
        <taxon>Polyphaga</taxon>
        <taxon>Cucujiformia</taxon>
        <taxon>Curculionidae</taxon>
        <taxon>Scolytinae</taxon>
        <taxon>Hypothenemus</taxon>
    </lineage>
</organism>
<keyword evidence="3" id="KW-1185">Reference proteome</keyword>
<evidence type="ECO:0000313" key="3">
    <source>
        <dbReference type="Proteomes" id="UP001566132"/>
    </source>
</evidence>
<feature type="chain" id="PRO_5044763190" evidence="1">
    <location>
        <begin position="22"/>
        <end position="87"/>
    </location>
</feature>
<sequence length="87" mass="8849">MSDLKPRKTIFLFAVVAVALATPGGLGGYGGGEEGKATEVIHGGPVVTGVFKNPGQGYFNNYAPKIEGPLVTRGFGPHVSGGGKGEY</sequence>
<gene>
    <name evidence="2" type="ORF">ABEB36_004429</name>
</gene>
<dbReference type="AlphaFoldDB" id="A0ABD1F3X3"/>
<keyword evidence="1" id="KW-0732">Signal</keyword>
<accession>A0ABD1F3X3</accession>
<feature type="signal peptide" evidence="1">
    <location>
        <begin position="1"/>
        <end position="21"/>
    </location>
</feature>
<evidence type="ECO:0000313" key="2">
    <source>
        <dbReference type="EMBL" id="KAL1509737.1"/>
    </source>
</evidence>
<dbReference type="Proteomes" id="UP001566132">
    <property type="component" value="Unassembled WGS sequence"/>
</dbReference>